<accession>A0A414GTR8</accession>
<dbReference type="InterPro" id="IPR036178">
    <property type="entry name" value="Formintransfe-cycloase-like_sf"/>
</dbReference>
<dbReference type="RefSeq" id="WP_118171332.1">
    <property type="nucleotide sequence ID" value="NZ_CP181425.1"/>
</dbReference>
<name>A0A414GTR8_PHOVU</name>
<evidence type="ECO:0000313" key="4">
    <source>
        <dbReference type="Proteomes" id="UP000283429"/>
    </source>
</evidence>
<dbReference type="GO" id="GO:0016787">
    <property type="term" value="F:hydrolase activity"/>
    <property type="evidence" value="ECO:0007669"/>
    <property type="project" value="UniProtKB-KW"/>
</dbReference>
<dbReference type="Proteomes" id="UP000283429">
    <property type="component" value="Unassembled WGS sequence"/>
</dbReference>
<feature type="domain" description="Cyclodeaminase/cyclohydrolase" evidence="1">
    <location>
        <begin position="6"/>
        <end position="186"/>
    </location>
</feature>
<dbReference type="Proteomes" id="UP000283958">
    <property type="component" value="Unassembled WGS sequence"/>
</dbReference>
<protein>
    <submittedName>
        <fullName evidence="2">Methenyltetrahydrofolate cyclohydrolase</fullName>
    </submittedName>
</protein>
<evidence type="ECO:0000313" key="2">
    <source>
        <dbReference type="EMBL" id="RHD72664.1"/>
    </source>
</evidence>
<dbReference type="EMBL" id="QRMN01000073">
    <property type="protein sequence ID" value="RHJ70468.1"/>
    <property type="molecule type" value="Genomic_DNA"/>
</dbReference>
<sequence length="188" mass="20632">MLTELTIKEFIHKVISNDPVPGGGGVSAFNSALAISLAAMVANLTIGRKKYAEVNEVMEDLSARFEELAHQLIIDVDRDSDAYNCVFAAFKLPKEIEEEKNILSEAIQKETKYAAEVPMEVVRIVHSILPMIDIVARKGNSNTVTDACVAMICAQTAILGALLNVRINLTSTKDEKFVKEMTEEADMT</sequence>
<dbReference type="AlphaFoldDB" id="A0A414GTR8"/>
<organism evidence="2 4">
    <name type="scientific">Phocaeicola vulgatus</name>
    <name type="common">Bacteroides vulgatus</name>
    <dbReference type="NCBI Taxonomy" id="821"/>
    <lineage>
        <taxon>Bacteria</taxon>
        <taxon>Pseudomonadati</taxon>
        <taxon>Bacteroidota</taxon>
        <taxon>Bacteroidia</taxon>
        <taxon>Bacteroidales</taxon>
        <taxon>Bacteroidaceae</taxon>
        <taxon>Phocaeicola</taxon>
    </lineage>
</organism>
<dbReference type="Pfam" id="PF04961">
    <property type="entry name" value="FTCD_C"/>
    <property type="match status" value="1"/>
</dbReference>
<proteinExistence type="predicted"/>
<evidence type="ECO:0000259" key="1">
    <source>
        <dbReference type="Pfam" id="PF04961"/>
    </source>
</evidence>
<reference evidence="4 5" key="1">
    <citation type="submission" date="2018-08" db="EMBL/GenBank/DDBJ databases">
        <title>A genome reference for cultivated species of the human gut microbiota.</title>
        <authorList>
            <person name="Zou Y."/>
            <person name="Xue W."/>
            <person name="Luo G."/>
        </authorList>
    </citation>
    <scope>NUCLEOTIDE SEQUENCE [LARGE SCALE GENOMIC DNA]</scope>
    <source>
        <strain evidence="3 5">AM09-18</strain>
        <strain evidence="2 4">AM30-40</strain>
    </source>
</reference>
<dbReference type="Gene3D" id="1.20.120.680">
    <property type="entry name" value="Formiminotetrahydrofolate cyclodeaminase monomer, up-and-down helical bundle"/>
    <property type="match status" value="1"/>
</dbReference>
<evidence type="ECO:0000313" key="5">
    <source>
        <dbReference type="Proteomes" id="UP000283958"/>
    </source>
</evidence>
<comment type="caution">
    <text evidence="2">The sequence shown here is derived from an EMBL/GenBank/DDBJ whole genome shotgun (WGS) entry which is preliminary data.</text>
</comment>
<dbReference type="SUPFAM" id="SSF101262">
    <property type="entry name" value="Methenyltetrahydrofolate cyclohydrolase-like"/>
    <property type="match status" value="1"/>
</dbReference>
<dbReference type="EMBL" id="QSJM01000079">
    <property type="protein sequence ID" value="RHD72664.1"/>
    <property type="molecule type" value="Genomic_DNA"/>
</dbReference>
<keyword evidence="2" id="KW-0378">Hydrolase</keyword>
<gene>
    <name evidence="3" type="ORF">DW105_19870</name>
    <name evidence="2" type="ORF">DW783_19460</name>
</gene>
<evidence type="ECO:0000313" key="3">
    <source>
        <dbReference type="EMBL" id="RHJ70468.1"/>
    </source>
</evidence>
<dbReference type="InterPro" id="IPR007044">
    <property type="entry name" value="Cyclodeamin/CycHdrlase"/>
</dbReference>